<evidence type="ECO:0000313" key="2">
    <source>
        <dbReference type="Proteomes" id="UP000237105"/>
    </source>
</evidence>
<dbReference type="AlphaFoldDB" id="A0A2P5CMU1"/>
<comment type="caution">
    <text evidence="1">The sequence shown here is derived from an EMBL/GenBank/DDBJ whole genome shotgun (WGS) entry which is preliminary data.</text>
</comment>
<proteinExistence type="predicted"/>
<organism evidence="1 2">
    <name type="scientific">Parasponia andersonii</name>
    <name type="common">Sponia andersonii</name>
    <dbReference type="NCBI Taxonomy" id="3476"/>
    <lineage>
        <taxon>Eukaryota</taxon>
        <taxon>Viridiplantae</taxon>
        <taxon>Streptophyta</taxon>
        <taxon>Embryophyta</taxon>
        <taxon>Tracheophyta</taxon>
        <taxon>Spermatophyta</taxon>
        <taxon>Magnoliopsida</taxon>
        <taxon>eudicotyledons</taxon>
        <taxon>Gunneridae</taxon>
        <taxon>Pentapetalae</taxon>
        <taxon>rosids</taxon>
        <taxon>fabids</taxon>
        <taxon>Rosales</taxon>
        <taxon>Cannabaceae</taxon>
        <taxon>Parasponia</taxon>
    </lineage>
</organism>
<accession>A0A2P5CMU1</accession>
<dbReference type="EMBL" id="JXTB01000113">
    <property type="protein sequence ID" value="PON62353.1"/>
    <property type="molecule type" value="Genomic_DNA"/>
</dbReference>
<reference evidence="2" key="1">
    <citation type="submission" date="2016-06" db="EMBL/GenBank/DDBJ databases">
        <title>Parallel loss of symbiosis genes in relatives of nitrogen-fixing non-legume Parasponia.</title>
        <authorList>
            <person name="Van Velzen R."/>
            <person name="Holmer R."/>
            <person name="Bu F."/>
            <person name="Rutten L."/>
            <person name="Van Zeijl A."/>
            <person name="Liu W."/>
            <person name="Santuari L."/>
            <person name="Cao Q."/>
            <person name="Sharma T."/>
            <person name="Shen D."/>
            <person name="Roswanjaya Y."/>
            <person name="Wardhani T."/>
            <person name="Kalhor M.S."/>
            <person name="Jansen J."/>
            <person name="Van den Hoogen J."/>
            <person name="Gungor B."/>
            <person name="Hartog M."/>
            <person name="Hontelez J."/>
            <person name="Verver J."/>
            <person name="Yang W.-C."/>
            <person name="Schijlen E."/>
            <person name="Repin R."/>
            <person name="Schilthuizen M."/>
            <person name="Schranz E."/>
            <person name="Heidstra R."/>
            <person name="Miyata K."/>
            <person name="Fedorova E."/>
            <person name="Kohlen W."/>
            <person name="Bisseling T."/>
            <person name="Smit S."/>
            <person name="Geurts R."/>
        </authorList>
    </citation>
    <scope>NUCLEOTIDE SEQUENCE [LARGE SCALE GENOMIC DNA]</scope>
    <source>
        <strain evidence="2">cv. WU1-14</strain>
    </source>
</reference>
<keyword evidence="2" id="KW-1185">Reference proteome</keyword>
<gene>
    <name evidence="1" type="ORF">PanWU01x14_138780</name>
</gene>
<dbReference type="OrthoDB" id="10281018at2759"/>
<sequence length="100" mass="11987">MRPSFSFTHIIIVIDRKEYQGFSRQMKRFHKLFKAVNQRAVHYPIELNYPIIEKIRATEDVQVRSPEYNIVVAENFLVRVGATHLKIGRYQYLFLYTHSN</sequence>
<name>A0A2P5CMU1_PARAD</name>
<evidence type="ECO:0000313" key="1">
    <source>
        <dbReference type="EMBL" id="PON62353.1"/>
    </source>
</evidence>
<dbReference type="Proteomes" id="UP000237105">
    <property type="component" value="Unassembled WGS sequence"/>
</dbReference>
<protein>
    <submittedName>
        <fullName evidence="1">Uncharacterized protein</fullName>
    </submittedName>
</protein>